<evidence type="ECO:0008006" key="3">
    <source>
        <dbReference type="Google" id="ProtNLM"/>
    </source>
</evidence>
<dbReference type="EMBL" id="CP159578">
    <property type="protein sequence ID" value="XCJ80064.1"/>
    <property type="molecule type" value="Genomic_DNA"/>
</dbReference>
<protein>
    <recommendedName>
        <fullName evidence="3">DUF4131 domain-containing protein</fullName>
    </recommendedName>
</protein>
<dbReference type="AlphaFoldDB" id="A0AB74U8R2"/>
<evidence type="ECO:0000313" key="2">
    <source>
        <dbReference type="EMBL" id="XCJ80064.1"/>
    </source>
</evidence>
<dbReference type="RefSeq" id="WP_353980913.1">
    <property type="nucleotide sequence ID" value="NZ_CP159578.1"/>
</dbReference>
<name>A0AB74U8R2_9GAMM</name>
<proteinExistence type="predicted"/>
<reference evidence="2" key="1">
    <citation type="submission" date="2024-06" db="EMBL/GenBank/DDBJ databases">
        <title>Complete genome of Salinicola endophyticus HNIBRBA4755.</title>
        <authorList>
            <person name="Shin S.Y."/>
            <person name="Kang H."/>
            <person name="Song J."/>
        </authorList>
    </citation>
    <scope>NUCLEOTIDE SEQUENCE</scope>
    <source>
        <strain evidence="2">HNIBRBA4755</strain>
    </source>
</reference>
<accession>A0AB74U8R2</accession>
<evidence type="ECO:0000256" key="1">
    <source>
        <dbReference type="SAM" id="MobiDB-lite"/>
    </source>
</evidence>
<organism evidence="2">
    <name type="scientific">Salinicola endophyticus</name>
    <dbReference type="NCBI Taxonomy" id="1949083"/>
    <lineage>
        <taxon>Bacteria</taxon>
        <taxon>Pseudomonadati</taxon>
        <taxon>Pseudomonadota</taxon>
        <taxon>Gammaproteobacteria</taxon>
        <taxon>Oceanospirillales</taxon>
        <taxon>Halomonadaceae</taxon>
        <taxon>Salinicola</taxon>
    </lineage>
</organism>
<sequence length="205" mass="23202">MKLHQFLNLSALLVIMLPDVIPEPLRWTWLTFVSLWWLNALGIVKIGLLGRTLPNSFWIPVSAFWLLRVAATAPADLLGRPTVEPRPKRSTRTQSHTSAGPMSERRDDGTIVALGNAPYEFKAGNRLSFYITLRDDRGQERTVWGVDLRRVARETNLEVGQRVILEFLGKTPVDVSEPVRNVHGVVVGHRKVRTHRNTWRATVVG</sequence>
<gene>
    <name evidence="2" type="ORF">ABV408_02525</name>
</gene>
<feature type="region of interest" description="Disordered" evidence="1">
    <location>
        <begin position="80"/>
        <end position="107"/>
    </location>
</feature>